<dbReference type="InterPro" id="IPR050564">
    <property type="entry name" value="F420-G6PD/mer"/>
</dbReference>
<gene>
    <name evidence="3" type="ORF">ACFFTR_10080</name>
</gene>
<dbReference type="InterPro" id="IPR019922">
    <property type="entry name" value="Lucif-like_OxRdatse_MSMEG_4141"/>
</dbReference>
<sequence length="307" mass="33221">MAVSETVTETRQALGPVGVWLGALQGEPAETQRSAARRIEALGYGSIFEGEIVGRNDVFAQEAAWLCATSRIVTGAGIANIWARHPATAQAAAVALGDAWPRRFVLGVGVSHGPVIDKTGMTYDQPLKRMREYLDGMDRATVTAPPRPVPRVLAALRRRMLELARDRTDGAHSYFVPPEHTADARQILGPDRLLIPEQAICLETDPATARATAREHTSFYLGLPNYVNNLKRFGFTDEDVAGAGSDRLVDAIVAWGDPATIATRVRAHHDAGADHVLIQPLAKDIRGALHELEELAGVLRPVSPGRR</sequence>
<dbReference type="NCBIfam" id="TIGR03620">
    <property type="entry name" value="F420_MSMEG_4141"/>
    <property type="match status" value="1"/>
</dbReference>
<keyword evidence="1" id="KW-0560">Oxidoreductase</keyword>
<dbReference type="RefSeq" id="WP_246655635.1">
    <property type="nucleotide sequence ID" value="NZ_CP061913.1"/>
</dbReference>
<reference evidence="3 4" key="1">
    <citation type="submission" date="2024-09" db="EMBL/GenBank/DDBJ databases">
        <authorList>
            <person name="Sun Q."/>
            <person name="Mori K."/>
        </authorList>
    </citation>
    <scope>NUCLEOTIDE SEQUENCE [LARGE SCALE GENOMIC DNA]</scope>
    <source>
        <strain evidence="3 4">JCM 3307</strain>
    </source>
</reference>
<accession>A0ABV5M3P9</accession>
<dbReference type="PANTHER" id="PTHR43244:SF1">
    <property type="entry name" value="5,10-METHYLENETETRAHYDROMETHANOPTERIN REDUCTASE"/>
    <property type="match status" value="1"/>
</dbReference>
<dbReference type="InterPro" id="IPR036661">
    <property type="entry name" value="Luciferase-like_sf"/>
</dbReference>
<evidence type="ECO:0000259" key="2">
    <source>
        <dbReference type="Pfam" id="PF00296"/>
    </source>
</evidence>
<dbReference type="Gene3D" id="3.20.20.30">
    <property type="entry name" value="Luciferase-like domain"/>
    <property type="match status" value="1"/>
</dbReference>
<feature type="domain" description="Luciferase-like" evidence="2">
    <location>
        <begin position="23"/>
        <end position="275"/>
    </location>
</feature>
<keyword evidence="4" id="KW-1185">Reference proteome</keyword>
<dbReference type="EMBL" id="JBHMCA010000021">
    <property type="protein sequence ID" value="MFB9443431.1"/>
    <property type="molecule type" value="Genomic_DNA"/>
</dbReference>
<proteinExistence type="predicted"/>
<comment type="caution">
    <text evidence="3">The sequence shown here is derived from an EMBL/GenBank/DDBJ whole genome shotgun (WGS) entry which is preliminary data.</text>
</comment>
<dbReference type="Pfam" id="PF00296">
    <property type="entry name" value="Bac_luciferase"/>
    <property type="match status" value="1"/>
</dbReference>
<evidence type="ECO:0000256" key="1">
    <source>
        <dbReference type="ARBA" id="ARBA00023002"/>
    </source>
</evidence>
<name>A0ABV5M3P9_9ACTN</name>
<protein>
    <submittedName>
        <fullName evidence="3">TIGR03620 family F420-dependent LLM class oxidoreductase</fullName>
    </submittedName>
</protein>
<evidence type="ECO:0000313" key="3">
    <source>
        <dbReference type="EMBL" id="MFB9443431.1"/>
    </source>
</evidence>
<dbReference type="SUPFAM" id="SSF51679">
    <property type="entry name" value="Bacterial luciferase-like"/>
    <property type="match status" value="1"/>
</dbReference>
<dbReference type="Proteomes" id="UP001589608">
    <property type="component" value="Unassembled WGS sequence"/>
</dbReference>
<dbReference type="InterPro" id="IPR011251">
    <property type="entry name" value="Luciferase-like_dom"/>
</dbReference>
<dbReference type="PANTHER" id="PTHR43244">
    <property type="match status" value="1"/>
</dbReference>
<evidence type="ECO:0000313" key="4">
    <source>
        <dbReference type="Proteomes" id="UP001589608"/>
    </source>
</evidence>
<organism evidence="3 4">
    <name type="scientific">Dactylosporangium vinaceum</name>
    <dbReference type="NCBI Taxonomy" id="53362"/>
    <lineage>
        <taxon>Bacteria</taxon>
        <taxon>Bacillati</taxon>
        <taxon>Actinomycetota</taxon>
        <taxon>Actinomycetes</taxon>
        <taxon>Micromonosporales</taxon>
        <taxon>Micromonosporaceae</taxon>
        <taxon>Dactylosporangium</taxon>
    </lineage>
</organism>